<dbReference type="OrthoDB" id="3182299at2"/>
<dbReference type="Pfam" id="PF04023">
    <property type="entry name" value="FeoA"/>
    <property type="match status" value="1"/>
</dbReference>
<proteinExistence type="predicted"/>
<feature type="domain" description="Ferrous iron transporter FeoA-like" evidence="2">
    <location>
        <begin position="1"/>
        <end position="72"/>
    </location>
</feature>
<dbReference type="EMBL" id="ADKM02000031">
    <property type="protein sequence ID" value="EGC04311.1"/>
    <property type="molecule type" value="Genomic_DNA"/>
</dbReference>
<gene>
    <name evidence="3" type="ORF">CUS_5600</name>
</gene>
<organism evidence="3 4">
    <name type="scientific">Ruminococcus albus 8</name>
    <dbReference type="NCBI Taxonomy" id="246199"/>
    <lineage>
        <taxon>Bacteria</taxon>
        <taxon>Bacillati</taxon>
        <taxon>Bacillota</taxon>
        <taxon>Clostridia</taxon>
        <taxon>Eubacteriales</taxon>
        <taxon>Oscillospiraceae</taxon>
        <taxon>Ruminococcus</taxon>
    </lineage>
</organism>
<name>E9S8V5_RUMAL</name>
<sequence>MKLTDSTADMQGRILSVGGDDHFMNRITSIGITEGTAFQTVRNDRKMPVLIYLRETLISLNRADAERIEVEAV</sequence>
<protein>
    <submittedName>
        <fullName evidence="3">FeoA domain protein</fullName>
    </submittedName>
</protein>
<dbReference type="SMART" id="SM00899">
    <property type="entry name" value="FeoA"/>
    <property type="match status" value="1"/>
</dbReference>
<dbReference type="Proteomes" id="UP000004259">
    <property type="component" value="Unassembled WGS sequence"/>
</dbReference>
<dbReference type="STRING" id="246199.CUS_5600"/>
<keyword evidence="1" id="KW-0408">Iron</keyword>
<dbReference type="InterPro" id="IPR008988">
    <property type="entry name" value="Transcriptional_repressor_C"/>
</dbReference>
<dbReference type="GO" id="GO:0046914">
    <property type="term" value="F:transition metal ion binding"/>
    <property type="evidence" value="ECO:0007669"/>
    <property type="project" value="InterPro"/>
</dbReference>
<dbReference type="AlphaFoldDB" id="E9S8V5"/>
<dbReference type="InterPro" id="IPR007167">
    <property type="entry name" value="Fe-transptr_FeoA-like"/>
</dbReference>
<evidence type="ECO:0000256" key="1">
    <source>
        <dbReference type="ARBA" id="ARBA00023004"/>
    </source>
</evidence>
<comment type="caution">
    <text evidence="3">The sequence shown here is derived from an EMBL/GenBank/DDBJ whole genome shotgun (WGS) entry which is preliminary data.</text>
</comment>
<dbReference type="SUPFAM" id="SSF50037">
    <property type="entry name" value="C-terminal domain of transcriptional repressors"/>
    <property type="match status" value="1"/>
</dbReference>
<accession>E9S8V5</accession>
<dbReference type="eggNOG" id="COG1918">
    <property type="taxonomic scope" value="Bacteria"/>
</dbReference>
<dbReference type="Gene3D" id="2.30.30.90">
    <property type="match status" value="1"/>
</dbReference>
<dbReference type="InterPro" id="IPR038157">
    <property type="entry name" value="FeoA_core_dom"/>
</dbReference>
<keyword evidence="4" id="KW-1185">Reference proteome</keyword>
<reference evidence="3 4" key="1">
    <citation type="submission" date="2011-02" db="EMBL/GenBank/DDBJ databases">
        <authorList>
            <person name="Nelson K.E."/>
            <person name="Sutton G."/>
            <person name="Torralba M."/>
            <person name="Durkin S."/>
            <person name="Harkins D."/>
            <person name="Montgomery R."/>
            <person name="Ziemer C."/>
            <person name="Klaassens E."/>
            <person name="Ocuiv P."/>
            <person name="Morrison M."/>
        </authorList>
    </citation>
    <scope>NUCLEOTIDE SEQUENCE [LARGE SCALE GENOMIC DNA]</scope>
    <source>
        <strain evidence="3 4">8</strain>
    </source>
</reference>
<evidence type="ECO:0000313" key="4">
    <source>
        <dbReference type="Proteomes" id="UP000004259"/>
    </source>
</evidence>
<evidence type="ECO:0000313" key="3">
    <source>
        <dbReference type="EMBL" id="EGC04311.1"/>
    </source>
</evidence>
<evidence type="ECO:0000259" key="2">
    <source>
        <dbReference type="SMART" id="SM00899"/>
    </source>
</evidence>
<dbReference type="RefSeq" id="WP_002847465.1">
    <property type="nucleotide sequence ID" value="NZ_ADKM02000031.1"/>
</dbReference>